<dbReference type="EMBL" id="JAGIZA010000014">
    <property type="protein sequence ID" value="MBP0495094.1"/>
    <property type="molecule type" value="Genomic_DNA"/>
</dbReference>
<dbReference type="SUPFAM" id="SSF103473">
    <property type="entry name" value="MFS general substrate transporter"/>
    <property type="match status" value="1"/>
</dbReference>
<dbReference type="Proteomes" id="UP000677537">
    <property type="component" value="Unassembled WGS sequence"/>
</dbReference>
<dbReference type="CDD" id="cd17324">
    <property type="entry name" value="MFS_NepI_like"/>
    <property type="match status" value="1"/>
</dbReference>
<dbReference type="RefSeq" id="WP_209375889.1">
    <property type="nucleotide sequence ID" value="NZ_JAGIZA010000014.1"/>
</dbReference>
<dbReference type="GO" id="GO:0022857">
    <property type="term" value="F:transmembrane transporter activity"/>
    <property type="evidence" value="ECO:0007669"/>
    <property type="project" value="InterPro"/>
</dbReference>
<protein>
    <submittedName>
        <fullName evidence="8">MFS transporter</fullName>
    </submittedName>
</protein>
<feature type="transmembrane region" description="Helical" evidence="6">
    <location>
        <begin position="244"/>
        <end position="274"/>
    </location>
</feature>
<dbReference type="InterPro" id="IPR020846">
    <property type="entry name" value="MFS_dom"/>
</dbReference>
<keyword evidence="5 6" id="KW-0472">Membrane</keyword>
<dbReference type="InterPro" id="IPR050189">
    <property type="entry name" value="MFS_Efflux_Transporters"/>
</dbReference>
<keyword evidence="4 6" id="KW-1133">Transmembrane helix</keyword>
<feature type="transmembrane region" description="Helical" evidence="6">
    <location>
        <begin position="115"/>
        <end position="138"/>
    </location>
</feature>
<evidence type="ECO:0000256" key="6">
    <source>
        <dbReference type="SAM" id="Phobius"/>
    </source>
</evidence>
<dbReference type="PROSITE" id="PS50850">
    <property type="entry name" value="MFS"/>
    <property type="match status" value="1"/>
</dbReference>
<feature type="transmembrane region" description="Helical" evidence="6">
    <location>
        <begin position="52"/>
        <end position="75"/>
    </location>
</feature>
<keyword evidence="3 6" id="KW-0812">Transmembrane</keyword>
<name>A0A940MXA3_9PROT</name>
<dbReference type="Pfam" id="PF07690">
    <property type="entry name" value="MFS_1"/>
    <property type="match status" value="1"/>
</dbReference>
<evidence type="ECO:0000256" key="2">
    <source>
        <dbReference type="ARBA" id="ARBA00022475"/>
    </source>
</evidence>
<dbReference type="InterPro" id="IPR011701">
    <property type="entry name" value="MFS"/>
</dbReference>
<organism evidence="8 9">
    <name type="scientific">Roseomonas indoligenes</name>
    <dbReference type="NCBI Taxonomy" id="2820811"/>
    <lineage>
        <taxon>Bacteria</taxon>
        <taxon>Pseudomonadati</taxon>
        <taxon>Pseudomonadota</taxon>
        <taxon>Alphaproteobacteria</taxon>
        <taxon>Acetobacterales</taxon>
        <taxon>Roseomonadaceae</taxon>
        <taxon>Roseomonas</taxon>
    </lineage>
</organism>
<evidence type="ECO:0000313" key="8">
    <source>
        <dbReference type="EMBL" id="MBP0495094.1"/>
    </source>
</evidence>
<dbReference type="PANTHER" id="PTHR43124">
    <property type="entry name" value="PURINE EFFLUX PUMP PBUE"/>
    <property type="match status" value="1"/>
</dbReference>
<feature type="transmembrane region" description="Helical" evidence="6">
    <location>
        <begin position="219"/>
        <end position="238"/>
    </location>
</feature>
<feature type="transmembrane region" description="Helical" evidence="6">
    <location>
        <begin position="286"/>
        <end position="306"/>
    </location>
</feature>
<feature type="transmembrane region" description="Helical" evidence="6">
    <location>
        <begin position="87"/>
        <end position="109"/>
    </location>
</feature>
<feature type="transmembrane region" description="Helical" evidence="6">
    <location>
        <begin position="338"/>
        <end position="362"/>
    </location>
</feature>
<evidence type="ECO:0000256" key="4">
    <source>
        <dbReference type="ARBA" id="ARBA00022989"/>
    </source>
</evidence>
<dbReference type="Gene3D" id="1.20.1250.20">
    <property type="entry name" value="MFS general substrate transporter like domains"/>
    <property type="match status" value="1"/>
</dbReference>
<dbReference type="GO" id="GO:0005886">
    <property type="term" value="C:plasma membrane"/>
    <property type="evidence" value="ECO:0007669"/>
    <property type="project" value="UniProtKB-SubCell"/>
</dbReference>
<dbReference type="InterPro" id="IPR036259">
    <property type="entry name" value="MFS_trans_sf"/>
</dbReference>
<dbReference type="AlphaFoldDB" id="A0A940MXA3"/>
<proteinExistence type="predicted"/>
<comment type="caution">
    <text evidence="8">The sequence shown here is derived from an EMBL/GenBank/DDBJ whole genome shotgun (WGS) entry which is preliminary data.</text>
</comment>
<keyword evidence="9" id="KW-1185">Reference proteome</keyword>
<comment type="subcellular location">
    <subcellularLocation>
        <location evidence="1">Cell membrane</location>
        <topology evidence="1">Multi-pass membrane protein</topology>
    </subcellularLocation>
</comment>
<keyword evidence="2" id="KW-1003">Cell membrane</keyword>
<feature type="transmembrane region" description="Helical" evidence="6">
    <location>
        <begin position="312"/>
        <end position="331"/>
    </location>
</feature>
<reference evidence="8" key="1">
    <citation type="submission" date="2021-03" db="EMBL/GenBank/DDBJ databases">
        <authorList>
            <person name="So Y."/>
        </authorList>
    </citation>
    <scope>NUCLEOTIDE SEQUENCE</scope>
    <source>
        <strain evidence="8">SG15</strain>
    </source>
</reference>
<feature type="transmembrane region" description="Helical" evidence="6">
    <location>
        <begin position="171"/>
        <end position="191"/>
    </location>
</feature>
<evidence type="ECO:0000259" key="7">
    <source>
        <dbReference type="PROSITE" id="PS50850"/>
    </source>
</evidence>
<evidence type="ECO:0000256" key="5">
    <source>
        <dbReference type="ARBA" id="ARBA00023136"/>
    </source>
</evidence>
<evidence type="ECO:0000256" key="3">
    <source>
        <dbReference type="ARBA" id="ARBA00022692"/>
    </source>
</evidence>
<evidence type="ECO:0000313" key="9">
    <source>
        <dbReference type="Proteomes" id="UP000677537"/>
    </source>
</evidence>
<dbReference type="PANTHER" id="PTHR43124:SF10">
    <property type="entry name" value="PURINE EFFLUX PUMP PBUE"/>
    <property type="match status" value="1"/>
</dbReference>
<sequence length="422" mass="41917">MSELKMPTAAVIPGTGGSLLPPAFLALGTFAIGTEGFMIAPLLPVMAEDFGMGLSAVALLVVVFTLVLALSSPVATVLTGRLRRRDTLVIAMALFTAGNLVAAFSPGFWTLMAARVLMAVAAGLYAPNANALAGAIVGPEKRGRALAIVSGGMTLAIALGLPLGAVVGHAFGWRATFLAVAAMGLVAIAGITAGVRRDAGAGGTVAGLGERLGVVRQPAVLRLLAVTLFWSVGAYTAYPFIAPYLGAVLGFGAGGVGATVSMWGAFAAVGVITGGALNDRFGSDRVALGSLLLLGAAFLALAAATALPPVAALYPVLAAVAVWGFTVWSFFPAQMARLIAAGTPAQASVALALNTSTMYFGFSVGSAIGAGVVGTGTVWGIGAIAGAAELAAVVLHRRTVLAPTGEAAAAPHIQPCLVGSAR</sequence>
<accession>A0A940MXA3</accession>
<feature type="domain" description="Major facilitator superfamily (MFS) profile" evidence="7">
    <location>
        <begin position="21"/>
        <end position="400"/>
    </location>
</feature>
<evidence type="ECO:0000256" key="1">
    <source>
        <dbReference type="ARBA" id="ARBA00004651"/>
    </source>
</evidence>
<feature type="transmembrane region" description="Helical" evidence="6">
    <location>
        <begin position="145"/>
        <end position="165"/>
    </location>
</feature>
<gene>
    <name evidence="8" type="ORF">J5Y10_20090</name>
</gene>
<feature type="transmembrane region" description="Helical" evidence="6">
    <location>
        <begin position="368"/>
        <end position="395"/>
    </location>
</feature>